<dbReference type="Proteomes" id="UP000585474">
    <property type="component" value="Unassembled WGS sequence"/>
</dbReference>
<organism evidence="2 3">
    <name type="scientific">Actinidia rufa</name>
    <dbReference type="NCBI Taxonomy" id="165716"/>
    <lineage>
        <taxon>Eukaryota</taxon>
        <taxon>Viridiplantae</taxon>
        <taxon>Streptophyta</taxon>
        <taxon>Embryophyta</taxon>
        <taxon>Tracheophyta</taxon>
        <taxon>Spermatophyta</taxon>
        <taxon>Magnoliopsida</taxon>
        <taxon>eudicotyledons</taxon>
        <taxon>Gunneridae</taxon>
        <taxon>Pentapetalae</taxon>
        <taxon>asterids</taxon>
        <taxon>Ericales</taxon>
        <taxon>Actinidiaceae</taxon>
        <taxon>Actinidia</taxon>
    </lineage>
</organism>
<evidence type="ECO:0000256" key="1">
    <source>
        <dbReference type="SAM" id="MobiDB-lite"/>
    </source>
</evidence>
<evidence type="ECO:0000313" key="3">
    <source>
        <dbReference type="Proteomes" id="UP000585474"/>
    </source>
</evidence>
<proteinExistence type="predicted"/>
<reference evidence="3" key="1">
    <citation type="submission" date="2019-07" db="EMBL/GenBank/DDBJ databases">
        <title>De Novo Assembly of kiwifruit Actinidia rufa.</title>
        <authorList>
            <person name="Sugita-Konishi S."/>
            <person name="Sato K."/>
            <person name="Mori E."/>
            <person name="Abe Y."/>
            <person name="Kisaki G."/>
            <person name="Hamano K."/>
            <person name="Suezawa K."/>
            <person name="Otani M."/>
            <person name="Fukuda T."/>
            <person name="Manabe T."/>
            <person name="Gomi K."/>
            <person name="Tabuchi M."/>
            <person name="Akimitsu K."/>
            <person name="Kataoka I."/>
        </authorList>
    </citation>
    <scope>NUCLEOTIDE SEQUENCE [LARGE SCALE GENOMIC DNA]</scope>
    <source>
        <strain evidence="3">cv. Fuchu</strain>
    </source>
</reference>
<keyword evidence="3" id="KW-1185">Reference proteome</keyword>
<feature type="compositionally biased region" description="Basic and acidic residues" evidence="1">
    <location>
        <begin position="66"/>
        <end position="79"/>
    </location>
</feature>
<dbReference type="AlphaFoldDB" id="A0A7J0DH11"/>
<feature type="region of interest" description="Disordered" evidence="1">
    <location>
        <begin position="1"/>
        <end position="134"/>
    </location>
</feature>
<name>A0A7J0DH11_9ERIC</name>
<dbReference type="EMBL" id="BJWL01000220">
    <property type="protein sequence ID" value="GFS35024.1"/>
    <property type="molecule type" value="Genomic_DNA"/>
</dbReference>
<comment type="caution">
    <text evidence="2">The sequence shown here is derived from an EMBL/GenBank/DDBJ whole genome shotgun (WGS) entry which is preliminary data.</text>
</comment>
<protein>
    <submittedName>
        <fullName evidence="2">Uncharacterized protein</fullName>
    </submittedName>
</protein>
<feature type="compositionally biased region" description="Basic and acidic residues" evidence="1">
    <location>
        <begin position="107"/>
        <end position="125"/>
    </location>
</feature>
<accession>A0A7J0DH11</accession>
<gene>
    <name evidence="2" type="ORF">Acr_00g0037400</name>
</gene>
<feature type="compositionally biased region" description="Low complexity" evidence="1">
    <location>
        <begin position="94"/>
        <end position="104"/>
    </location>
</feature>
<evidence type="ECO:0000313" key="2">
    <source>
        <dbReference type="EMBL" id="GFS35024.1"/>
    </source>
</evidence>
<sequence length="134" mass="15235">MANTNQTPNLEGLHRESGSRHAKQMRMMNKNNTRLIQLLAKAHLPPSVALPVPDAERSHHSRHSKDHSQNHSTGRESRERRRSRSPVPPRREMSLSPSESRSSSKTARAEGREIRRGRSPRRNDQAKNGVEDVV</sequence>